<evidence type="ECO:0000256" key="5">
    <source>
        <dbReference type="ARBA" id="ARBA00022989"/>
    </source>
</evidence>
<dbReference type="SUPFAM" id="SSF161098">
    <property type="entry name" value="MetI-like"/>
    <property type="match status" value="1"/>
</dbReference>
<dbReference type="EMBL" id="JACXIY010000022">
    <property type="protein sequence ID" value="MBD2870581.1"/>
    <property type="molecule type" value="Genomic_DNA"/>
</dbReference>
<comment type="subcellular location">
    <subcellularLocation>
        <location evidence="1 7">Cell membrane</location>
        <topology evidence="1 7">Multi-pass membrane protein</topology>
    </subcellularLocation>
</comment>
<keyword evidence="5 7" id="KW-1133">Transmembrane helix</keyword>
<feature type="transmembrane region" description="Helical" evidence="7">
    <location>
        <begin position="141"/>
        <end position="165"/>
    </location>
</feature>
<evidence type="ECO:0000256" key="1">
    <source>
        <dbReference type="ARBA" id="ARBA00004651"/>
    </source>
</evidence>
<dbReference type="Pfam" id="PF00528">
    <property type="entry name" value="BPD_transp_1"/>
    <property type="match status" value="1"/>
</dbReference>
<keyword evidence="6 7" id="KW-0472">Membrane</keyword>
<keyword evidence="2 7" id="KW-0813">Transport</keyword>
<dbReference type="PROSITE" id="PS50928">
    <property type="entry name" value="ABC_TM1"/>
    <property type="match status" value="1"/>
</dbReference>
<comment type="caution">
    <text evidence="9">The sequence shown here is derived from an EMBL/GenBank/DDBJ whole genome shotgun (WGS) entry which is preliminary data.</text>
</comment>
<evidence type="ECO:0000313" key="9">
    <source>
        <dbReference type="EMBL" id="MBD2870581.1"/>
    </source>
</evidence>
<dbReference type="AlphaFoldDB" id="A0A927CRH3"/>
<keyword evidence="4 7" id="KW-0812">Transmembrane</keyword>
<keyword evidence="10" id="KW-1185">Reference proteome</keyword>
<feature type="domain" description="ABC transmembrane type-1" evidence="8">
    <location>
        <begin position="76"/>
        <end position="265"/>
    </location>
</feature>
<feature type="transmembrane region" description="Helical" evidence="7">
    <location>
        <begin position="75"/>
        <end position="99"/>
    </location>
</feature>
<dbReference type="GO" id="GO:0055085">
    <property type="term" value="P:transmembrane transport"/>
    <property type="evidence" value="ECO:0007669"/>
    <property type="project" value="InterPro"/>
</dbReference>
<accession>A0A927CRH3</accession>
<feature type="transmembrane region" description="Helical" evidence="7">
    <location>
        <begin position="12"/>
        <end position="30"/>
    </location>
</feature>
<dbReference type="InterPro" id="IPR000515">
    <property type="entry name" value="MetI-like"/>
</dbReference>
<organism evidence="9 10">
    <name type="scientific">Paenibacillus arenilitoris</name>
    <dbReference type="NCBI Taxonomy" id="2772299"/>
    <lineage>
        <taxon>Bacteria</taxon>
        <taxon>Bacillati</taxon>
        <taxon>Bacillota</taxon>
        <taxon>Bacilli</taxon>
        <taxon>Bacillales</taxon>
        <taxon>Paenibacillaceae</taxon>
        <taxon>Paenibacillus</taxon>
    </lineage>
</organism>
<sequence length="280" mass="31565">MLKTLSLTLKLMVMLALAFVFILPIAWMALGSFRPHEEIFKFANVLEWRTLFPVEWTLQNYADLFFDTAEPFSRFIGNTLAVAATVTIFALFFNSLAAFAFAKMNFRFKRILFVFFISALVIPGEVTLVPTYLLMRNFGWINTYAALIVPSVISVFAVFLLVQFFSEIPRALLEAARIDGASWLRVYQSIVLPAAAPALVTLAIITFLGQWDSYLWPLVVISDQSKQMLQVAIASFTNMEMTEWGRILAADTVSSIPILLLFAFLQKYYVQGITMSGVKG</sequence>
<dbReference type="RefSeq" id="WP_190863630.1">
    <property type="nucleotide sequence ID" value="NZ_JACXIY010000022.1"/>
</dbReference>
<dbReference type="Proteomes" id="UP000632125">
    <property type="component" value="Unassembled WGS sequence"/>
</dbReference>
<proteinExistence type="inferred from homology"/>
<evidence type="ECO:0000256" key="7">
    <source>
        <dbReference type="RuleBase" id="RU363032"/>
    </source>
</evidence>
<dbReference type="Gene3D" id="1.10.3720.10">
    <property type="entry name" value="MetI-like"/>
    <property type="match status" value="1"/>
</dbReference>
<dbReference type="GO" id="GO:0005886">
    <property type="term" value="C:plasma membrane"/>
    <property type="evidence" value="ECO:0007669"/>
    <property type="project" value="UniProtKB-SubCell"/>
</dbReference>
<dbReference type="InterPro" id="IPR035906">
    <property type="entry name" value="MetI-like_sf"/>
</dbReference>
<name>A0A927CRH3_9BACL</name>
<feature type="transmembrane region" description="Helical" evidence="7">
    <location>
        <begin position="111"/>
        <end position="135"/>
    </location>
</feature>
<evidence type="ECO:0000256" key="6">
    <source>
        <dbReference type="ARBA" id="ARBA00023136"/>
    </source>
</evidence>
<evidence type="ECO:0000256" key="2">
    <source>
        <dbReference type="ARBA" id="ARBA00022448"/>
    </source>
</evidence>
<dbReference type="PANTHER" id="PTHR43744:SF12">
    <property type="entry name" value="ABC TRANSPORTER PERMEASE PROTEIN MG189-RELATED"/>
    <property type="match status" value="1"/>
</dbReference>
<feature type="transmembrane region" description="Helical" evidence="7">
    <location>
        <begin position="186"/>
        <end position="208"/>
    </location>
</feature>
<comment type="similarity">
    <text evidence="7">Belongs to the binding-protein-dependent transport system permease family.</text>
</comment>
<dbReference type="CDD" id="cd06261">
    <property type="entry name" value="TM_PBP2"/>
    <property type="match status" value="1"/>
</dbReference>
<protein>
    <submittedName>
        <fullName evidence="9">Carbohydrate ABC transporter permease</fullName>
    </submittedName>
</protein>
<evidence type="ECO:0000256" key="3">
    <source>
        <dbReference type="ARBA" id="ARBA00022475"/>
    </source>
</evidence>
<reference evidence="9" key="1">
    <citation type="submission" date="2020-09" db="EMBL/GenBank/DDBJ databases">
        <title>A novel bacterium of genus Paenibacillus, isolated from South China Sea.</title>
        <authorList>
            <person name="Huang H."/>
            <person name="Mo K."/>
            <person name="Hu Y."/>
        </authorList>
    </citation>
    <scope>NUCLEOTIDE SEQUENCE</scope>
    <source>
        <strain evidence="9">IB182493</strain>
    </source>
</reference>
<evidence type="ECO:0000313" key="10">
    <source>
        <dbReference type="Proteomes" id="UP000632125"/>
    </source>
</evidence>
<evidence type="ECO:0000256" key="4">
    <source>
        <dbReference type="ARBA" id="ARBA00022692"/>
    </source>
</evidence>
<keyword evidence="3" id="KW-1003">Cell membrane</keyword>
<dbReference type="PANTHER" id="PTHR43744">
    <property type="entry name" value="ABC TRANSPORTER PERMEASE PROTEIN MG189-RELATED-RELATED"/>
    <property type="match status" value="1"/>
</dbReference>
<feature type="transmembrane region" description="Helical" evidence="7">
    <location>
        <begin position="244"/>
        <end position="265"/>
    </location>
</feature>
<gene>
    <name evidence="9" type="ORF">IDH41_18525</name>
</gene>
<evidence type="ECO:0000259" key="8">
    <source>
        <dbReference type="PROSITE" id="PS50928"/>
    </source>
</evidence>